<dbReference type="RefSeq" id="WP_378259758.1">
    <property type="nucleotide sequence ID" value="NZ_JBHSIT010000008.1"/>
</dbReference>
<dbReference type="SUPFAM" id="SSF58113">
    <property type="entry name" value="Apolipoprotein A-I"/>
    <property type="match status" value="1"/>
</dbReference>
<accession>A0ABV9U5F4</accession>
<evidence type="ECO:0000313" key="2">
    <source>
        <dbReference type="Proteomes" id="UP001595872"/>
    </source>
</evidence>
<evidence type="ECO:0000313" key="1">
    <source>
        <dbReference type="EMBL" id="MFC4911113.1"/>
    </source>
</evidence>
<gene>
    <name evidence="1" type="ORF">ACFPCY_27655</name>
</gene>
<keyword evidence="2" id="KW-1185">Reference proteome</keyword>
<name>A0ABV9U5F4_9ACTN</name>
<comment type="caution">
    <text evidence="1">The sequence shown here is derived from an EMBL/GenBank/DDBJ whole genome shotgun (WGS) entry which is preliminary data.</text>
</comment>
<dbReference type="EMBL" id="JBHSIT010000008">
    <property type="protein sequence ID" value="MFC4911113.1"/>
    <property type="molecule type" value="Genomic_DNA"/>
</dbReference>
<dbReference type="Proteomes" id="UP001595872">
    <property type="component" value="Unassembled WGS sequence"/>
</dbReference>
<evidence type="ECO:0008006" key="3">
    <source>
        <dbReference type="Google" id="ProtNLM"/>
    </source>
</evidence>
<organism evidence="1 2">
    <name type="scientific">Actinomadura gamaensis</name>
    <dbReference type="NCBI Taxonomy" id="1763541"/>
    <lineage>
        <taxon>Bacteria</taxon>
        <taxon>Bacillati</taxon>
        <taxon>Actinomycetota</taxon>
        <taxon>Actinomycetes</taxon>
        <taxon>Streptosporangiales</taxon>
        <taxon>Thermomonosporaceae</taxon>
        <taxon>Actinomadura</taxon>
    </lineage>
</organism>
<protein>
    <recommendedName>
        <fullName evidence="3">DUF2730 family protein</fullName>
    </recommendedName>
</protein>
<dbReference type="Gene3D" id="1.20.58.130">
    <property type="match status" value="1"/>
</dbReference>
<proteinExistence type="predicted"/>
<reference evidence="2" key="1">
    <citation type="journal article" date="2019" name="Int. J. Syst. Evol. Microbiol.">
        <title>The Global Catalogue of Microorganisms (GCM) 10K type strain sequencing project: providing services to taxonomists for standard genome sequencing and annotation.</title>
        <authorList>
            <consortium name="The Broad Institute Genomics Platform"/>
            <consortium name="The Broad Institute Genome Sequencing Center for Infectious Disease"/>
            <person name="Wu L."/>
            <person name="Ma J."/>
        </authorList>
    </citation>
    <scope>NUCLEOTIDE SEQUENCE [LARGE SCALE GENOMIC DNA]</scope>
    <source>
        <strain evidence="2">KLKA75</strain>
    </source>
</reference>
<sequence>MYLAQIATLVATALALLGVVFRQMGLVRAELNARIESVGKEVHGTRAELDAKIDGTNARIEGLRAEMAAKFDGLRSELLATMQPMARLLERLDQDSRDHLKTYHNPG</sequence>